<dbReference type="InterPro" id="IPR027843">
    <property type="entry name" value="DUF4440"/>
</dbReference>
<dbReference type="Proteomes" id="UP000319486">
    <property type="component" value="Unassembled WGS sequence"/>
</dbReference>
<dbReference type="RefSeq" id="WP_140654918.1">
    <property type="nucleotide sequence ID" value="NZ_RCZO01000011.1"/>
</dbReference>
<protein>
    <submittedName>
        <fullName evidence="3">Nuclear transport factor 2 family protein</fullName>
    </submittedName>
</protein>
<feature type="domain" description="DUF4440" evidence="2">
    <location>
        <begin position="37"/>
        <end position="153"/>
    </location>
</feature>
<feature type="signal peptide" evidence="1">
    <location>
        <begin position="1"/>
        <end position="22"/>
    </location>
</feature>
<organism evidence="3 4">
    <name type="scientific">Rhodanobacter glycinis</name>
    <dbReference type="NCBI Taxonomy" id="582702"/>
    <lineage>
        <taxon>Bacteria</taxon>
        <taxon>Pseudomonadati</taxon>
        <taxon>Pseudomonadota</taxon>
        <taxon>Gammaproteobacteria</taxon>
        <taxon>Lysobacterales</taxon>
        <taxon>Rhodanobacteraceae</taxon>
        <taxon>Rhodanobacter</taxon>
    </lineage>
</organism>
<sequence length="159" mass="17428">MTARRFLIALAMLLMMFGPGGVGPGRAATIGSDAAAIRQVMEQQQAAWNRGDVAGYMRGYKEAPDTTFVGSSVRKGYRTILDSYRKHYASPQQMGQLTFSALDVRLLPGKGGEVRYAAVTGRFHLDRTAHGETSKDDGVFSLLWEKTADGWKIILDHTS</sequence>
<keyword evidence="1" id="KW-0732">Signal</keyword>
<evidence type="ECO:0000313" key="3">
    <source>
        <dbReference type="EMBL" id="TPG05070.1"/>
    </source>
</evidence>
<dbReference type="NCBIfam" id="TIGR02246">
    <property type="entry name" value="SgcJ/EcaC family oxidoreductase"/>
    <property type="match status" value="1"/>
</dbReference>
<dbReference type="Gene3D" id="3.10.450.50">
    <property type="match status" value="1"/>
</dbReference>
<accession>A0A502BX43</accession>
<dbReference type="EMBL" id="RCZO01000011">
    <property type="protein sequence ID" value="TPG05070.1"/>
    <property type="molecule type" value="Genomic_DNA"/>
</dbReference>
<gene>
    <name evidence="3" type="ORF">EAH88_16575</name>
</gene>
<dbReference type="InterPro" id="IPR032710">
    <property type="entry name" value="NTF2-like_dom_sf"/>
</dbReference>
<reference evidence="3 4" key="1">
    <citation type="journal article" date="2019" name="Environ. Microbiol.">
        <title>Species interactions and distinct microbial communities in high Arctic permafrost affected cryosols are associated with the CH4 and CO2 gas fluxes.</title>
        <authorList>
            <person name="Altshuler I."/>
            <person name="Hamel J."/>
            <person name="Turney S."/>
            <person name="Magnuson E."/>
            <person name="Levesque R."/>
            <person name="Greer C."/>
            <person name="Whyte L.G."/>
        </authorList>
    </citation>
    <scope>NUCLEOTIDE SEQUENCE [LARGE SCALE GENOMIC DNA]</scope>
    <source>
        <strain evidence="3 4">S13Y</strain>
    </source>
</reference>
<evidence type="ECO:0000259" key="2">
    <source>
        <dbReference type="Pfam" id="PF14534"/>
    </source>
</evidence>
<evidence type="ECO:0000313" key="4">
    <source>
        <dbReference type="Proteomes" id="UP000319486"/>
    </source>
</evidence>
<dbReference type="AlphaFoldDB" id="A0A502BX43"/>
<name>A0A502BX43_9GAMM</name>
<dbReference type="Pfam" id="PF14534">
    <property type="entry name" value="DUF4440"/>
    <property type="match status" value="1"/>
</dbReference>
<keyword evidence="4" id="KW-1185">Reference proteome</keyword>
<proteinExistence type="predicted"/>
<feature type="chain" id="PRO_5021471298" evidence="1">
    <location>
        <begin position="23"/>
        <end position="159"/>
    </location>
</feature>
<comment type="caution">
    <text evidence="3">The sequence shown here is derived from an EMBL/GenBank/DDBJ whole genome shotgun (WGS) entry which is preliminary data.</text>
</comment>
<dbReference type="SUPFAM" id="SSF54427">
    <property type="entry name" value="NTF2-like"/>
    <property type="match status" value="1"/>
</dbReference>
<dbReference type="InterPro" id="IPR011944">
    <property type="entry name" value="Steroid_delta5-4_isomerase"/>
</dbReference>
<evidence type="ECO:0000256" key="1">
    <source>
        <dbReference type="SAM" id="SignalP"/>
    </source>
</evidence>